<sequence length="222" mass="24986">MGTEWLCRLANPINQPPYWLIGRSKPTVSPYIDFARYLLSWWQVITHEPGTPWPHVAVVLAYASATNERFLSRIRQEAPNSRIIHVIREPMATIASRKVTEPGAGIRGALHALKECYTIALRENALKETAYMLLRYEELCDKPEAITCQMASFLRIKHLPGLGQATVAGVSAKANSSFHKNSPSGEILKVEHQQPYTHSRDTQRYRAGGSIRAKIIGLYSFD</sequence>
<gene>
    <name evidence="1" type="ORF">EPL05_13225</name>
</gene>
<dbReference type="OrthoDB" id="5432096at2"/>
<evidence type="ECO:0000313" key="1">
    <source>
        <dbReference type="EMBL" id="RWY51027.1"/>
    </source>
</evidence>
<dbReference type="Proteomes" id="UP000286701">
    <property type="component" value="Unassembled WGS sequence"/>
</dbReference>
<dbReference type="EMBL" id="SBIW01000006">
    <property type="protein sequence ID" value="RWY51027.1"/>
    <property type="molecule type" value="Genomic_DNA"/>
</dbReference>
<name>A0A444MMY2_9SPHI</name>
<organism evidence="1 2">
    <name type="scientific">Mucilaginibacter gilvus</name>
    <dbReference type="NCBI Taxonomy" id="2305909"/>
    <lineage>
        <taxon>Bacteria</taxon>
        <taxon>Pseudomonadati</taxon>
        <taxon>Bacteroidota</taxon>
        <taxon>Sphingobacteriia</taxon>
        <taxon>Sphingobacteriales</taxon>
        <taxon>Sphingobacteriaceae</taxon>
        <taxon>Mucilaginibacter</taxon>
    </lineage>
</organism>
<evidence type="ECO:0000313" key="2">
    <source>
        <dbReference type="Proteomes" id="UP000286701"/>
    </source>
</evidence>
<dbReference type="AlphaFoldDB" id="A0A444MMY2"/>
<reference evidence="1 2" key="1">
    <citation type="submission" date="2019-01" db="EMBL/GenBank/DDBJ databases">
        <title>Mucilaginibacter antarcticum sp. nov., isolated from antarctic soil.</title>
        <authorList>
            <person name="Yan Y.-Q."/>
            <person name="Du Z.-J."/>
        </authorList>
    </citation>
    <scope>NUCLEOTIDE SEQUENCE [LARGE SCALE GENOMIC DNA]</scope>
    <source>
        <strain evidence="1 2">F01003</strain>
    </source>
</reference>
<dbReference type="SUPFAM" id="SSF52540">
    <property type="entry name" value="P-loop containing nucleoside triphosphate hydrolases"/>
    <property type="match status" value="1"/>
</dbReference>
<protein>
    <recommendedName>
        <fullName evidence="3">Sulfotransferase</fullName>
    </recommendedName>
</protein>
<accession>A0A444MMY2</accession>
<dbReference type="Pfam" id="PF13469">
    <property type="entry name" value="Sulfotransfer_3"/>
    <property type="match status" value="1"/>
</dbReference>
<evidence type="ECO:0008006" key="3">
    <source>
        <dbReference type="Google" id="ProtNLM"/>
    </source>
</evidence>
<keyword evidence="2" id="KW-1185">Reference proteome</keyword>
<comment type="caution">
    <text evidence="1">The sequence shown here is derived from an EMBL/GenBank/DDBJ whole genome shotgun (WGS) entry which is preliminary data.</text>
</comment>
<proteinExistence type="predicted"/>
<dbReference type="InterPro" id="IPR027417">
    <property type="entry name" value="P-loop_NTPase"/>
</dbReference>
<dbReference type="Gene3D" id="3.40.50.300">
    <property type="entry name" value="P-loop containing nucleotide triphosphate hydrolases"/>
    <property type="match status" value="1"/>
</dbReference>